<feature type="domain" description="Helicase C-terminal" evidence="6">
    <location>
        <begin position="134"/>
        <end position="313"/>
    </location>
</feature>
<accession>A0A850GXW1</accession>
<dbReference type="Pfam" id="PF22527">
    <property type="entry name" value="DEXQc_Suv3"/>
    <property type="match status" value="1"/>
</dbReference>
<dbReference type="Pfam" id="PF00271">
    <property type="entry name" value="Helicase_C"/>
    <property type="match status" value="1"/>
</dbReference>
<dbReference type="GO" id="GO:0016787">
    <property type="term" value="F:hydrolase activity"/>
    <property type="evidence" value="ECO:0007669"/>
    <property type="project" value="UniProtKB-KW"/>
</dbReference>
<dbReference type="SMART" id="SM00490">
    <property type="entry name" value="HELICc"/>
    <property type="match status" value="1"/>
</dbReference>
<keyword evidence="3 7" id="KW-0347">Helicase</keyword>
<evidence type="ECO:0000256" key="1">
    <source>
        <dbReference type="ARBA" id="ARBA00022741"/>
    </source>
</evidence>
<evidence type="ECO:0000313" key="8">
    <source>
        <dbReference type="Proteomes" id="UP000561438"/>
    </source>
</evidence>
<evidence type="ECO:0000313" key="7">
    <source>
        <dbReference type="EMBL" id="NVD44434.1"/>
    </source>
</evidence>
<organism evidence="7 8">
    <name type="scientific">Qipengyuania atrilutea</name>
    <dbReference type="NCBI Taxonomy" id="2744473"/>
    <lineage>
        <taxon>Bacteria</taxon>
        <taxon>Pseudomonadati</taxon>
        <taxon>Pseudomonadota</taxon>
        <taxon>Alphaproteobacteria</taxon>
        <taxon>Sphingomonadales</taxon>
        <taxon>Erythrobacteraceae</taxon>
        <taxon>Qipengyuania</taxon>
    </lineage>
</organism>
<evidence type="ECO:0000256" key="4">
    <source>
        <dbReference type="ARBA" id="ARBA00022840"/>
    </source>
</evidence>
<evidence type="ECO:0000256" key="5">
    <source>
        <dbReference type="SAM" id="MobiDB-lite"/>
    </source>
</evidence>
<dbReference type="AlphaFoldDB" id="A0A850GXW1"/>
<dbReference type="PANTHER" id="PTHR12131:SF1">
    <property type="entry name" value="ATP-DEPENDENT RNA HELICASE SUPV3L1, MITOCHONDRIAL-RELATED"/>
    <property type="match status" value="1"/>
</dbReference>
<proteinExistence type="predicted"/>
<feature type="region of interest" description="Disordered" evidence="5">
    <location>
        <begin position="779"/>
        <end position="835"/>
    </location>
</feature>
<keyword evidence="2" id="KW-0378">Hydrolase</keyword>
<sequence length="835" mass="91635">MCAHSSGAIGFPLRLLAREVYDRVVAIKGEKQVALITGEQRIEPPDARYFLCTAEAMPLRRPGMGGGPEGDFAFVALDEAQLAADRERGHIFTDRLLHARGREETMLLGSATLEPLVRQLEPKAELVERPRFSTLTHIGARKLSRLPPRSAVVAFSAEQVYGVAEMLRRFRGGAAVVMGALSPETRNRQVDLFQSGEVDYIVATDAIGMGLNLDLNHVAFAGLTKFDGMRQRRLQPAEMAQIAGRAGRHQRDGTFGVLAGMSRDGGRGAPPPEFDDEEVYAIEEHRFAPLTRLYWREPEPRFDSIEVLIADLEAPPDHAALAAAPEAIDLAVLKRLHSDGITEAVKGAGSVRRFWEICQLPDFRSQGTDMHARFVSRLWADLSTGYLGADYVASRIAQLDNVQGDIDTLQGRIAAIRSWAYICQRPDWVLARDEMAARARAAEAKLSDALHARLTERFVNRRTTLLMKTAGQDASLLPITIGEDDAVLVEDERIGHLEGFRFVVDTSAGHEDRKMLLAAAEKALPGILAARATKLTDSGMDGVTIMDGALHWQGHAIASLDLREGKVMPALSPARDLAMLPAASREAFMAALEGWLTTRLEPLAPLEKLHEAARDPAAESEARAIVHTLIAGHGFARRDKSGLMHLPKELRPFLRRLGVTFGALDIFVPALLKPAPRQLLHMLGIDRRPLQSAMLPVIAEERNLPSGYRPAGEQAIRLDLAEKVFRAAHEARSKSKARKFFFDSALPVSIGLEPANYRRLMSAAGFRLQKAPALAEGAFGPPVPDKWEWQPSSRRAASGKSLSRGKPERGKRERSPQPKTVAEGNPFGALADLMR</sequence>
<dbReference type="GO" id="GO:0005524">
    <property type="term" value="F:ATP binding"/>
    <property type="evidence" value="ECO:0007669"/>
    <property type="project" value="UniProtKB-KW"/>
</dbReference>
<feature type="compositionally biased region" description="Basic and acidic residues" evidence="5">
    <location>
        <begin position="805"/>
        <end position="816"/>
    </location>
</feature>
<name>A0A850GXW1_9SPHN</name>
<dbReference type="GO" id="GO:0004386">
    <property type="term" value="F:helicase activity"/>
    <property type="evidence" value="ECO:0007669"/>
    <property type="project" value="UniProtKB-KW"/>
</dbReference>
<evidence type="ECO:0000256" key="2">
    <source>
        <dbReference type="ARBA" id="ARBA00022801"/>
    </source>
</evidence>
<dbReference type="Proteomes" id="UP000561438">
    <property type="component" value="Unassembled WGS sequence"/>
</dbReference>
<dbReference type="EMBL" id="JABWGV010000002">
    <property type="protein sequence ID" value="NVD44434.1"/>
    <property type="molecule type" value="Genomic_DNA"/>
</dbReference>
<dbReference type="InterPro" id="IPR027417">
    <property type="entry name" value="P-loop_NTPase"/>
</dbReference>
<dbReference type="PANTHER" id="PTHR12131">
    <property type="entry name" value="ATP-DEPENDENT RNA AND DNA HELICASE"/>
    <property type="match status" value="1"/>
</dbReference>
<dbReference type="Gene3D" id="3.40.50.300">
    <property type="entry name" value="P-loop containing nucleotide triphosphate hydrolases"/>
    <property type="match status" value="2"/>
</dbReference>
<evidence type="ECO:0000259" key="6">
    <source>
        <dbReference type="PROSITE" id="PS51194"/>
    </source>
</evidence>
<comment type="caution">
    <text evidence="7">The sequence shown here is derived from an EMBL/GenBank/DDBJ whole genome shotgun (WGS) entry which is preliminary data.</text>
</comment>
<dbReference type="InterPro" id="IPR001650">
    <property type="entry name" value="Helicase_C-like"/>
</dbReference>
<protein>
    <submittedName>
        <fullName evidence="7">Helicase</fullName>
    </submittedName>
</protein>
<evidence type="ECO:0000256" key="3">
    <source>
        <dbReference type="ARBA" id="ARBA00022806"/>
    </source>
</evidence>
<reference evidence="7 8" key="1">
    <citation type="submission" date="2020-06" db="EMBL/GenBank/DDBJ databases">
        <title>Altererythrobacter sp. HHU K3-1.</title>
        <authorList>
            <person name="Zhang D."/>
            <person name="Xue H."/>
        </authorList>
    </citation>
    <scope>NUCLEOTIDE SEQUENCE [LARGE SCALE GENOMIC DNA]</scope>
    <source>
        <strain evidence="7 8">HHU K3-1</strain>
    </source>
</reference>
<dbReference type="PROSITE" id="PS51194">
    <property type="entry name" value="HELICASE_CTER"/>
    <property type="match status" value="1"/>
</dbReference>
<keyword evidence="4" id="KW-0067">ATP-binding</keyword>
<dbReference type="InterPro" id="IPR050699">
    <property type="entry name" value="RNA-DNA_Helicase"/>
</dbReference>
<dbReference type="InterPro" id="IPR055206">
    <property type="entry name" value="DEXQc_SUV3"/>
</dbReference>
<dbReference type="SUPFAM" id="SSF52540">
    <property type="entry name" value="P-loop containing nucleoside triphosphate hydrolases"/>
    <property type="match status" value="2"/>
</dbReference>
<keyword evidence="8" id="KW-1185">Reference proteome</keyword>
<gene>
    <name evidence="7" type="ORF">HUV48_05315</name>
</gene>
<keyword evidence="1" id="KW-0547">Nucleotide-binding</keyword>